<reference evidence="1 2" key="1">
    <citation type="journal article" date="2021" name="Nat. Plants">
        <title>The Taxus genome provides insights into paclitaxel biosynthesis.</title>
        <authorList>
            <person name="Xiong X."/>
            <person name="Gou J."/>
            <person name="Liao Q."/>
            <person name="Li Y."/>
            <person name="Zhou Q."/>
            <person name="Bi G."/>
            <person name="Li C."/>
            <person name="Du R."/>
            <person name="Wang X."/>
            <person name="Sun T."/>
            <person name="Guo L."/>
            <person name="Liang H."/>
            <person name="Lu P."/>
            <person name="Wu Y."/>
            <person name="Zhang Z."/>
            <person name="Ro D.K."/>
            <person name="Shang Y."/>
            <person name="Huang S."/>
            <person name="Yan J."/>
        </authorList>
    </citation>
    <scope>NUCLEOTIDE SEQUENCE [LARGE SCALE GENOMIC DNA]</scope>
    <source>
        <strain evidence="1">Ta-2019</strain>
    </source>
</reference>
<protein>
    <submittedName>
        <fullName evidence="1">Uncharacterized protein</fullName>
    </submittedName>
</protein>
<keyword evidence="2" id="KW-1185">Reference proteome</keyword>
<evidence type="ECO:0000313" key="1">
    <source>
        <dbReference type="EMBL" id="KAH9309284.1"/>
    </source>
</evidence>
<dbReference type="Proteomes" id="UP000824469">
    <property type="component" value="Unassembled WGS sequence"/>
</dbReference>
<organism evidence="1 2">
    <name type="scientific">Taxus chinensis</name>
    <name type="common">Chinese yew</name>
    <name type="synonym">Taxus wallichiana var. chinensis</name>
    <dbReference type="NCBI Taxonomy" id="29808"/>
    <lineage>
        <taxon>Eukaryota</taxon>
        <taxon>Viridiplantae</taxon>
        <taxon>Streptophyta</taxon>
        <taxon>Embryophyta</taxon>
        <taxon>Tracheophyta</taxon>
        <taxon>Spermatophyta</taxon>
        <taxon>Pinopsida</taxon>
        <taxon>Pinidae</taxon>
        <taxon>Conifers II</taxon>
        <taxon>Cupressales</taxon>
        <taxon>Taxaceae</taxon>
        <taxon>Taxus</taxon>
    </lineage>
</organism>
<dbReference type="EMBL" id="JAHRHJ020000007">
    <property type="protein sequence ID" value="KAH9309284.1"/>
    <property type="molecule type" value="Genomic_DNA"/>
</dbReference>
<gene>
    <name evidence="1" type="ORF">KI387_037195</name>
</gene>
<name>A0AA38FTS2_TAXCH</name>
<feature type="non-terminal residue" evidence="1">
    <location>
        <position position="71"/>
    </location>
</feature>
<evidence type="ECO:0000313" key="2">
    <source>
        <dbReference type="Proteomes" id="UP000824469"/>
    </source>
</evidence>
<dbReference type="AlphaFoldDB" id="A0AA38FTS2"/>
<proteinExistence type="predicted"/>
<sequence>MGRRDYRWGEVDSSFGGGESDDDYYMGRRVITIDYSIGCEVDGETTLVEIVDFPMSEGGDENTSLWVKDWM</sequence>
<accession>A0AA38FTS2</accession>
<comment type="caution">
    <text evidence="1">The sequence shown here is derived from an EMBL/GenBank/DDBJ whole genome shotgun (WGS) entry which is preliminary data.</text>
</comment>